<proteinExistence type="predicted"/>
<dbReference type="AlphaFoldDB" id="A0A2P2QS14"/>
<reference evidence="1" key="1">
    <citation type="submission" date="2018-02" db="EMBL/GenBank/DDBJ databases">
        <title>Rhizophora mucronata_Transcriptome.</title>
        <authorList>
            <person name="Meera S.P."/>
            <person name="Sreeshan A."/>
            <person name="Augustine A."/>
        </authorList>
    </citation>
    <scope>NUCLEOTIDE SEQUENCE</scope>
    <source>
        <tissue evidence="1">Leaf</tissue>
    </source>
</reference>
<sequence length="27" mass="3090">MKVHACLFVPNTAVDKWSMWNCHNSGL</sequence>
<evidence type="ECO:0000313" key="1">
    <source>
        <dbReference type="EMBL" id="MBX69796.1"/>
    </source>
</evidence>
<accession>A0A2P2QS14</accession>
<dbReference type="EMBL" id="GGEC01089312">
    <property type="protein sequence ID" value="MBX69796.1"/>
    <property type="molecule type" value="Transcribed_RNA"/>
</dbReference>
<organism evidence="1">
    <name type="scientific">Rhizophora mucronata</name>
    <name type="common">Asiatic mangrove</name>
    <dbReference type="NCBI Taxonomy" id="61149"/>
    <lineage>
        <taxon>Eukaryota</taxon>
        <taxon>Viridiplantae</taxon>
        <taxon>Streptophyta</taxon>
        <taxon>Embryophyta</taxon>
        <taxon>Tracheophyta</taxon>
        <taxon>Spermatophyta</taxon>
        <taxon>Magnoliopsida</taxon>
        <taxon>eudicotyledons</taxon>
        <taxon>Gunneridae</taxon>
        <taxon>Pentapetalae</taxon>
        <taxon>rosids</taxon>
        <taxon>fabids</taxon>
        <taxon>Malpighiales</taxon>
        <taxon>Rhizophoraceae</taxon>
        <taxon>Rhizophora</taxon>
    </lineage>
</organism>
<name>A0A2P2QS14_RHIMU</name>
<protein>
    <submittedName>
        <fullName evidence="1">Uncharacterized protein</fullName>
    </submittedName>
</protein>